<comment type="caution">
    <text evidence="2">The sequence shown here is derived from an EMBL/GenBank/DDBJ whole genome shotgun (WGS) entry which is preliminary data.</text>
</comment>
<dbReference type="Proteomes" id="UP001165586">
    <property type="component" value="Unassembled WGS sequence"/>
</dbReference>
<dbReference type="EMBL" id="JANLCJ010000473">
    <property type="protein sequence ID" value="MCS5737175.1"/>
    <property type="molecule type" value="Genomic_DNA"/>
</dbReference>
<evidence type="ECO:0000313" key="2">
    <source>
        <dbReference type="EMBL" id="MCS5737175.1"/>
    </source>
</evidence>
<proteinExistence type="predicted"/>
<sequence length="80" mass="8735">MNDLQLCMDQLLDHNEVLHNHADVLEEHEVRLAALESVIKPPAPEPATIVLAEAKVDEPEVGGQEEKDLGDVKEAADTAE</sequence>
<protein>
    <submittedName>
        <fullName evidence="2">Uncharacterized protein</fullName>
    </submittedName>
</protein>
<reference evidence="2" key="1">
    <citation type="submission" date="2022-08" db="EMBL/GenBank/DDBJ databases">
        <authorList>
            <person name="Deng Y."/>
            <person name="Han X.-F."/>
            <person name="Zhang Y.-Q."/>
        </authorList>
    </citation>
    <scope>NUCLEOTIDE SEQUENCE</scope>
    <source>
        <strain evidence="2">CPCC 203386</strain>
    </source>
</reference>
<dbReference type="RefSeq" id="WP_259543501.1">
    <property type="nucleotide sequence ID" value="NZ_JANLCJ010000473.1"/>
</dbReference>
<organism evidence="2 3">
    <name type="scientific">Herbiconiux daphne</name>
    <dbReference type="NCBI Taxonomy" id="2970914"/>
    <lineage>
        <taxon>Bacteria</taxon>
        <taxon>Bacillati</taxon>
        <taxon>Actinomycetota</taxon>
        <taxon>Actinomycetes</taxon>
        <taxon>Micrococcales</taxon>
        <taxon>Microbacteriaceae</taxon>
        <taxon>Herbiconiux</taxon>
    </lineage>
</organism>
<accession>A0ABT2HB46</accession>
<evidence type="ECO:0000313" key="3">
    <source>
        <dbReference type="Proteomes" id="UP001165586"/>
    </source>
</evidence>
<gene>
    <name evidence="2" type="ORF">N1032_25945</name>
</gene>
<keyword evidence="3" id="KW-1185">Reference proteome</keyword>
<evidence type="ECO:0000256" key="1">
    <source>
        <dbReference type="SAM" id="MobiDB-lite"/>
    </source>
</evidence>
<feature type="region of interest" description="Disordered" evidence="1">
    <location>
        <begin position="56"/>
        <end position="80"/>
    </location>
</feature>
<name>A0ABT2HB46_9MICO</name>